<dbReference type="Pfam" id="PF13495">
    <property type="entry name" value="Phage_int_SAM_4"/>
    <property type="match status" value="1"/>
</dbReference>
<feature type="compositionally biased region" description="Polar residues" evidence="1">
    <location>
        <begin position="1"/>
        <end position="12"/>
    </location>
</feature>
<evidence type="ECO:0000313" key="2">
    <source>
        <dbReference type="EMBL" id="AUN31066.1"/>
    </source>
</evidence>
<dbReference type="EMBL" id="CP025611">
    <property type="protein sequence ID" value="AUN31066.1"/>
    <property type="molecule type" value="Genomic_DNA"/>
</dbReference>
<dbReference type="InterPro" id="IPR004107">
    <property type="entry name" value="Integrase_SAM-like_N"/>
</dbReference>
<feature type="region of interest" description="Disordered" evidence="1">
    <location>
        <begin position="1"/>
        <end position="32"/>
    </location>
</feature>
<gene>
    <name evidence="2" type="ORF">C0V82_13085</name>
</gene>
<dbReference type="GO" id="GO:0015074">
    <property type="term" value="P:DNA integration"/>
    <property type="evidence" value="ECO:0007669"/>
    <property type="project" value="InterPro"/>
</dbReference>
<evidence type="ECO:0000313" key="3">
    <source>
        <dbReference type="Proteomes" id="UP000234752"/>
    </source>
</evidence>
<evidence type="ECO:0000256" key="1">
    <source>
        <dbReference type="SAM" id="MobiDB-lite"/>
    </source>
</evidence>
<dbReference type="GO" id="GO:0003677">
    <property type="term" value="F:DNA binding"/>
    <property type="evidence" value="ECO:0007669"/>
    <property type="project" value="InterPro"/>
</dbReference>
<dbReference type="Proteomes" id="UP000234752">
    <property type="component" value="Chromosome eg_1"/>
</dbReference>
<name>A0A2K9NEU1_9PROT</name>
<reference evidence="2 3" key="1">
    <citation type="submission" date="2017-12" db="EMBL/GenBank/DDBJ databases">
        <title>Genomes of bacteria within cyanobacterial aggregates.</title>
        <authorList>
            <person name="Cai H."/>
        </authorList>
    </citation>
    <scope>NUCLEOTIDE SEQUENCE [LARGE SCALE GENOMIC DNA]</scope>
    <source>
        <strain evidence="2 3">TH16</strain>
    </source>
</reference>
<dbReference type="AlphaFoldDB" id="A0A2K9NEU1"/>
<keyword evidence="3" id="KW-1185">Reference proteome</keyword>
<sequence length="156" mass="17121">MTSHSSSPTVSPLRQRLIDDKNVRRSGAKTQQDDLRSVSNFAAFLGRSPAMATAEDIRRFQVTQHEARVHAPAMKSDVSALRFFTTTLDHSDLSRKMIRVFYTPEIDPIVAEQGPGCDLLFQAAARTMAVIAADPKHLGARIGGRLHPPSADSTRP</sequence>
<proteinExistence type="predicted"/>
<dbReference type="KEGG" id="ncb:C0V82_13085"/>
<accession>A0A2K9NEU1</accession>
<protein>
    <submittedName>
        <fullName evidence="2">Uncharacterized protein</fullName>
    </submittedName>
</protein>
<organism evidence="2 3">
    <name type="scientific">Niveispirillum cyanobacteriorum</name>
    <dbReference type="NCBI Taxonomy" id="1612173"/>
    <lineage>
        <taxon>Bacteria</taxon>
        <taxon>Pseudomonadati</taxon>
        <taxon>Pseudomonadota</taxon>
        <taxon>Alphaproteobacteria</taxon>
        <taxon>Rhodospirillales</taxon>
        <taxon>Azospirillaceae</taxon>
        <taxon>Niveispirillum</taxon>
    </lineage>
</organism>
<dbReference type="OrthoDB" id="6979325at2"/>